<protein>
    <submittedName>
        <fullName evidence="1">Uncharacterized protein</fullName>
    </submittedName>
</protein>
<dbReference type="AlphaFoldDB" id="A0A9P8TYG5"/>
<dbReference type="SUPFAM" id="SSF50405">
    <property type="entry name" value="Actin-crosslinking proteins"/>
    <property type="match status" value="1"/>
</dbReference>
<reference evidence="1" key="1">
    <citation type="submission" date="2021-08" db="EMBL/GenBank/DDBJ databases">
        <title>Chromosome-Level Trichoderma cornu-damae using Hi-C Data.</title>
        <authorList>
            <person name="Kim C.S."/>
        </authorList>
    </citation>
    <scope>NUCLEOTIDE SEQUENCE</scope>
    <source>
        <strain evidence="1">KA19-0412C</strain>
    </source>
</reference>
<dbReference type="PANTHER" id="PTHR39697">
    <property type="entry name" value="RICIN B LECTIN DOMAIN-CONTAINING PROTEIN-RELATED"/>
    <property type="match status" value="1"/>
</dbReference>
<dbReference type="PANTHER" id="PTHR39697:SF1">
    <property type="entry name" value="RICIN B LECTIN DOMAIN-CONTAINING PROTEIN"/>
    <property type="match status" value="1"/>
</dbReference>
<dbReference type="OrthoDB" id="5289641at2759"/>
<evidence type="ECO:0000313" key="2">
    <source>
        <dbReference type="Proteomes" id="UP000827724"/>
    </source>
</evidence>
<evidence type="ECO:0000313" key="1">
    <source>
        <dbReference type="EMBL" id="KAH6609082.1"/>
    </source>
</evidence>
<dbReference type="EMBL" id="JAIWOZ010000002">
    <property type="protein sequence ID" value="KAH6609082.1"/>
    <property type="molecule type" value="Genomic_DNA"/>
</dbReference>
<name>A0A9P8TYG5_9HYPO</name>
<keyword evidence="2" id="KW-1185">Reference proteome</keyword>
<organism evidence="1 2">
    <name type="scientific">Trichoderma cornu-damae</name>
    <dbReference type="NCBI Taxonomy" id="654480"/>
    <lineage>
        <taxon>Eukaryota</taxon>
        <taxon>Fungi</taxon>
        <taxon>Dikarya</taxon>
        <taxon>Ascomycota</taxon>
        <taxon>Pezizomycotina</taxon>
        <taxon>Sordariomycetes</taxon>
        <taxon>Hypocreomycetidae</taxon>
        <taxon>Hypocreales</taxon>
        <taxon>Hypocreaceae</taxon>
        <taxon>Trichoderma</taxon>
    </lineage>
</organism>
<dbReference type="Proteomes" id="UP000827724">
    <property type="component" value="Unassembled WGS sequence"/>
</dbReference>
<gene>
    <name evidence="1" type="ORF">Trco_002428</name>
</gene>
<dbReference type="InterPro" id="IPR008999">
    <property type="entry name" value="Actin-crosslinking"/>
</dbReference>
<comment type="caution">
    <text evidence="1">The sequence shown here is derived from an EMBL/GenBank/DDBJ whole genome shotgun (WGS) entry which is preliminary data.</text>
</comment>
<proteinExistence type="predicted"/>
<accession>A0A9P8TYG5</accession>
<sequence length="170" mass="19346">MGSERRFDDATSTAGSKIYTPRSGSTAIDDLWADDYAVPWPGSVYIILEKASGQAVTLRDSSLCLRAFKDAGDEYSHWLCVQANGYFGFFNPKSGKYIGHDGEYGMRATAEKFLDWEYFTPRRHPDGGYQLLTPFWQHTLREVAIADDGEKLIRREHGITLWEFVKVPKH</sequence>